<evidence type="ECO:0000313" key="8">
    <source>
        <dbReference type="Proteomes" id="UP000821853"/>
    </source>
</evidence>
<protein>
    <submittedName>
        <fullName evidence="7">Uncharacterized protein</fullName>
    </submittedName>
</protein>
<evidence type="ECO:0000256" key="6">
    <source>
        <dbReference type="SAM" id="Phobius"/>
    </source>
</evidence>
<comment type="caution">
    <text evidence="7">The sequence shown here is derived from an EMBL/GenBank/DDBJ whole genome shotgun (WGS) entry which is preliminary data.</text>
</comment>
<dbReference type="PANTHER" id="PTHR28599:SF1">
    <property type="entry name" value="SMALL INTEGRAL MEMBRANE PROTEIN 12"/>
    <property type="match status" value="1"/>
</dbReference>
<evidence type="ECO:0000256" key="2">
    <source>
        <dbReference type="ARBA" id="ARBA00007304"/>
    </source>
</evidence>
<organism evidence="7 8">
    <name type="scientific">Haemaphysalis longicornis</name>
    <name type="common">Bush tick</name>
    <dbReference type="NCBI Taxonomy" id="44386"/>
    <lineage>
        <taxon>Eukaryota</taxon>
        <taxon>Metazoa</taxon>
        <taxon>Ecdysozoa</taxon>
        <taxon>Arthropoda</taxon>
        <taxon>Chelicerata</taxon>
        <taxon>Arachnida</taxon>
        <taxon>Acari</taxon>
        <taxon>Parasitiformes</taxon>
        <taxon>Ixodida</taxon>
        <taxon>Ixodoidea</taxon>
        <taxon>Ixodidae</taxon>
        <taxon>Haemaphysalinae</taxon>
        <taxon>Haemaphysalis</taxon>
    </lineage>
</organism>
<dbReference type="Pfam" id="PF15990">
    <property type="entry name" value="UPF0767"/>
    <property type="match status" value="1"/>
</dbReference>
<accession>A0A9J6GL48</accession>
<keyword evidence="4 6" id="KW-1133">Transmembrane helix</keyword>
<evidence type="ECO:0000256" key="3">
    <source>
        <dbReference type="ARBA" id="ARBA00022692"/>
    </source>
</evidence>
<dbReference type="Proteomes" id="UP000821853">
    <property type="component" value="Chromosome 5"/>
</dbReference>
<name>A0A9J6GL48_HAELO</name>
<evidence type="ECO:0000256" key="1">
    <source>
        <dbReference type="ARBA" id="ARBA00004167"/>
    </source>
</evidence>
<dbReference type="OMA" id="YHLEWFL"/>
<keyword evidence="5 6" id="KW-0472">Membrane</keyword>
<evidence type="ECO:0000256" key="4">
    <source>
        <dbReference type="ARBA" id="ARBA00022989"/>
    </source>
</evidence>
<keyword evidence="8" id="KW-1185">Reference proteome</keyword>
<dbReference type="VEuPathDB" id="VectorBase:HLOH_057404"/>
<dbReference type="EMBL" id="JABSTR010000007">
    <property type="protein sequence ID" value="KAH9376067.1"/>
    <property type="molecule type" value="Genomic_DNA"/>
</dbReference>
<sequence length="124" mass="14097">MRPRWGIGRTASESARGVVLGTKGGKTWCYRHCTPPLRVYAPYVTFPVALIVGIIGYNFESIVSDRYTPNKKESIDEERKERFLHELETQEDVTRVGALKDKAFVPKTVLERNVSPSLKTLDTR</sequence>
<dbReference type="GO" id="GO:0016020">
    <property type="term" value="C:membrane"/>
    <property type="evidence" value="ECO:0007669"/>
    <property type="project" value="UniProtKB-SubCell"/>
</dbReference>
<keyword evidence="3 6" id="KW-0812">Transmembrane</keyword>
<reference evidence="7 8" key="1">
    <citation type="journal article" date="2020" name="Cell">
        <title>Large-Scale Comparative Analyses of Tick Genomes Elucidate Their Genetic Diversity and Vector Capacities.</title>
        <authorList>
            <consortium name="Tick Genome and Microbiome Consortium (TIGMIC)"/>
            <person name="Jia N."/>
            <person name="Wang J."/>
            <person name="Shi W."/>
            <person name="Du L."/>
            <person name="Sun Y."/>
            <person name="Zhan W."/>
            <person name="Jiang J.F."/>
            <person name="Wang Q."/>
            <person name="Zhang B."/>
            <person name="Ji P."/>
            <person name="Bell-Sakyi L."/>
            <person name="Cui X.M."/>
            <person name="Yuan T.T."/>
            <person name="Jiang B.G."/>
            <person name="Yang W.F."/>
            <person name="Lam T.T."/>
            <person name="Chang Q.C."/>
            <person name="Ding S.J."/>
            <person name="Wang X.J."/>
            <person name="Zhu J.G."/>
            <person name="Ruan X.D."/>
            <person name="Zhao L."/>
            <person name="Wei J.T."/>
            <person name="Ye R.Z."/>
            <person name="Que T.C."/>
            <person name="Du C.H."/>
            <person name="Zhou Y.H."/>
            <person name="Cheng J.X."/>
            <person name="Dai P.F."/>
            <person name="Guo W.B."/>
            <person name="Han X.H."/>
            <person name="Huang E.J."/>
            <person name="Li L.F."/>
            <person name="Wei W."/>
            <person name="Gao Y.C."/>
            <person name="Liu J.Z."/>
            <person name="Shao H.Z."/>
            <person name="Wang X."/>
            <person name="Wang C.C."/>
            <person name="Yang T.C."/>
            <person name="Huo Q.B."/>
            <person name="Li W."/>
            <person name="Chen H.Y."/>
            <person name="Chen S.E."/>
            <person name="Zhou L.G."/>
            <person name="Ni X.B."/>
            <person name="Tian J.H."/>
            <person name="Sheng Y."/>
            <person name="Liu T."/>
            <person name="Pan Y.S."/>
            <person name="Xia L.Y."/>
            <person name="Li J."/>
            <person name="Zhao F."/>
            <person name="Cao W.C."/>
        </authorList>
    </citation>
    <scope>NUCLEOTIDE SEQUENCE [LARGE SCALE GENOMIC DNA]</scope>
    <source>
        <strain evidence="7">HaeL-2018</strain>
    </source>
</reference>
<gene>
    <name evidence="7" type="ORF">HPB48_007269</name>
</gene>
<proteinExistence type="inferred from homology"/>
<feature type="transmembrane region" description="Helical" evidence="6">
    <location>
        <begin position="40"/>
        <end position="59"/>
    </location>
</feature>
<evidence type="ECO:0000256" key="5">
    <source>
        <dbReference type="ARBA" id="ARBA00023136"/>
    </source>
</evidence>
<comment type="subcellular location">
    <subcellularLocation>
        <location evidence="1">Membrane</location>
        <topology evidence="1">Single-pass membrane protein</topology>
    </subcellularLocation>
</comment>
<dbReference type="PANTHER" id="PTHR28599">
    <property type="entry name" value="SMALL INTEGRAL MEMBRANE PROTEIN 12"/>
    <property type="match status" value="1"/>
</dbReference>
<dbReference type="AlphaFoldDB" id="A0A9J6GL48"/>
<dbReference type="InterPro" id="IPR031933">
    <property type="entry name" value="UPF0767"/>
</dbReference>
<evidence type="ECO:0000313" key="7">
    <source>
        <dbReference type="EMBL" id="KAH9376067.1"/>
    </source>
</evidence>
<dbReference type="OrthoDB" id="10052506at2759"/>
<comment type="similarity">
    <text evidence="2">Belongs to the SMIM12 family.</text>
</comment>